<dbReference type="EMBL" id="JBBPBN010000109">
    <property type="protein sequence ID" value="KAK8978749.1"/>
    <property type="molecule type" value="Genomic_DNA"/>
</dbReference>
<organism evidence="1 2">
    <name type="scientific">Hibiscus sabdariffa</name>
    <name type="common">roselle</name>
    <dbReference type="NCBI Taxonomy" id="183260"/>
    <lineage>
        <taxon>Eukaryota</taxon>
        <taxon>Viridiplantae</taxon>
        <taxon>Streptophyta</taxon>
        <taxon>Embryophyta</taxon>
        <taxon>Tracheophyta</taxon>
        <taxon>Spermatophyta</taxon>
        <taxon>Magnoliopsida</taxon>
        <taxon>eudicotyledons</taxon>
        <taxon>Gunneridae</taxon>
        <taxon>Pentapetalae</taxon>
        <taxon>rosids</taxon>
        <taxon>malvids</taxon>
        <taxon>Malvales</taxon>
        <taxon>Malvaceae</taxon>
        <taxon>Malvoideae</taxon>
        <taxon>Hibiscus</taxon>
    </lineage>
</organism>
<protein>
    <submittedName>
        <fullName evidence="1">Uncharacterized protein</fullName>
    </submittedName>
</protein>
<comment type="caution">
    <text evidence="1">The sequence shown here is derived from an EMBL/GenBank/DDBJ whole genome shotgun (WGS) entry which is preliminary data.</text>
</comment>
<gene>
    <name evidence="1" type="ORF">V6N11_029117</name>
</gene>
<evidence type="ECO:0000313" key="2">
    <source>
        <dbReference type="Proteomes" id="UP001396334"/>
    </source>
</evidence>
<evidence type="ECO:0000313" key="1">
    <source>
        <dbReference type="EMBL" id="KAK8978749.1"/>
    </source>
</evidence>
<reference evidence="1 2" key="1">
    <citation type="journal article" date="2024" name="G3 (Bethesda)">
        <title>Genome assembly of Hibiscus sabdariffa L. provides insights into metabolisms of medicinal natural products.</title>
        <authorList>
            <person name="Kim T."/>
        </authorList>
    </citation>
    <scope>NUCLEOTIDE SEQUENCE [LARGE SCALE GENOMIC DNA]</scope>
    <source>
        <strain evidence="1">TK-2024</strain>
        <tissue evidence="1">Old leaves</tissue>
    </source>
</reference>
<dbReference type="Proteomes" id="UP001396334">
    <property type="component" value="Unassembled WGS sequence"/>
</dbReference>
<name>A0ABR2NRE8_9ROSI</name>
<keyword evidence="2" id="KW-1185">Reference proteome</keyword>
<sequence>MLDATSSGECFSGLDSVLVLLEFYLMDMEDGVDVRCGRLGLRQISVATSHCKLEPRVTNAMKVRCSQDIYEYALKRMLPNIHWKKCEELLEYVEKMRSVTSFCDKNLSMQMEIQGSSNVKYYNDLELTSDVNGIIHLIGGYFHRGYFHLPPISSVLLERHGLQCILDGKRLVSPENIKTPYCKEGRIDCIYSNCFSGYSKENAIKKYYTCSLAARKSGRLHLWVMYSTWSVGTEEVFIPVGDCISGCVV</sequence>
<accession>A0ABR2NRE8</accession>
<proteinExistence type="predicted"/>